<dbReference type="Pfam" id="PF00234">
    <property type="entry name" value="Tryp_alpha_amyl"/>
    <property type="match status" value="1"/>
</dbReference>
<dbReference type="CDD" id="cd00010">
    <property type="entry name" value="AAI_LTSS"/>
    <property type="match status" value="1"/>
</dbReference>
<evidence type="ECO:0000313" key="3">
    <source>
        <dbReference type="EMBL" id="CAK9236476.1"/>
    </source>
</evidence>
<gene>
    <name evidence="3" type="ORF">CSSPTR1EN2_LOCUS22911</name>
</gene>
<evidence type="ECO:0000259" key="2">
    <source>
        <dbReference type="SMART" id="SM00499"/>
    </source>
</evidence>
<keyword evidence="1" id="KW-0732">Signal</keyword>
<feature type="chain" id="PRO_5046098758" description="Bifunctional inhibitor/plant lipid transfer protein/seed storage helical domain-containing protein" evidence="1">
    <location>
        <begin position="27"/>
        <end position="125"/>
    </location>
</feature>
<dbReference type="SMART" id="SM00499">
    <property type="entry name" value="AAI"/>
    <property type="match status" value="1"/>
</dbReference>
<accession>A0ABP0V232</accession>
<dbReference type="Proteomes" id="UP001497512">
    <property type="component" value="Chromosome 9"/>
</dbReference>
<dbReference type="InterPro" id="IPR039265">
    <property type="entry name" value="DIR1-like"/>
</dbReference>
<organism evidence="3 4">
    <name type="scientific">Sphagnum troendelagicum</name>
    <dbReference type="NCBI Taxonomy" id="128251"/>
    <lineage>
        <taxon>Eukaryota</taxon>
        <taxon>Viridiplantae</taxon>
        <taxon>Streptophyta</taxon>
        <taxon>Embryophyta</taxon>
        <taxon>Bryophyta</taxon>
        <taxon>Sphagnophytina</taxon>
        <taxon>Sphagnopsida</taxon>
        <taxon>Sphagnales</taxon>
        <taxon>Sphagnaceae</taxon>
        <taxon>Sphagnum</taxon>
    </lineage>
</organism>
<dbReference type="SUPFAM" id="SSF47699">
    <property type="entry name" value="Bifunctional inhibitor/lipid-transfer protein/seed storage 2S albumin"/>
    <property type="match status" value="1"/>
</dbReference>
<feature type="signal peptide" evidence="1">
    <location>
        <begin position="1"/>
        <end position="26"/>
    </location>
</feature>
<dbReference type="InterPro" id="IPR036312">
    <property type="entry name" value="Bifun_inhib/LTP/seed_sf"/>
</dbReference>
<dbReference type="InterPro" id="IPR016140">
    <property type="entry name" value="Bifunc_inhib/LTP/seed_store"/>
</dbReference>
<dbReference type="Gene3D" id="1.10.110.10">
    <property type="entry name" value="Plant lipid-transfer and hydrophobic proteins"/>
    <property type="match status" value="1"/>
</dbReference>
<proteinExistence type="predicted"/>
<dbReference type="PANTHER" id="PTHR33122">
    <property type="entry name" value="LIPID BINDING PROTEIN-RELATED"/>
    <property type="match status" value="1"/>
</dbReference>
<feature type="domain" description="Bifunctional inhibitor/plant lipid transfer protein/seed storage helical" evidence="2">
    <location>
        <begin position="29"/>
        <end position="99"/>
    </location>
</feature>
<evidence type="ECO:0000256" key="1">
    <source>
        <dbReference type="SAM" id="SignalP"/>
    </source>
</evidence>
<name>A0ABP0V232_9BRYO</name>
<keyword evidence="4" id="KW-1185">Reference proteome</keyword>
<reference evidence="3" key="1">
    <citation type="submission" date="2024-02" db="EMBL/GenBank/DDBJ databases">
        <authorList>
            <consortium name="ELIXIR-Norway"/>
            <consortium name="Elixir Norway"/>
        </authorList>
    </citation>
    <scope>NUCLEOTIDE SEQUENCE</scope>
</reference>
<protein>
    <recommendedName>
        <fullName evidence="2">Bifunctional inhibitor/plant lipid transfer protein/seed storage helical domain-containing protein</fullName>
    </recommendedName>
</protein>
<sequence>MGKGSVVAIGLCLLVVMASLATETEAVTCNLYSLMPCLSAVEGAHPRAPSASCCNVVKTVDKNCLCAQLKSGSYPKQMVENALLLPKKCGRTNLAGFRCGGNVHRSALSRIPNASQNKISAEELQ</sequence>
<dbReference type="EMBL" id="OZ019901">
    <property type="protein sequence ID" value="CAK9236476.1"/>
    <property type="molecule type" value="Genomic_DNA"/>
</dbReference>
<evidence type="ECO:0000313" key="4">
    <source>
        <dbReference type="Proteomes" id="UP001497512"/>
    </source>
</evidence>
<dbReference type="PANTHER" id="PTHR33122:SF13">
    <property type="entry name" value="BIFUNCTIONAL INHIBITOR_LIPID-TRANSFER PROTEIN_SEED STORAGE 2S ALBUMIN SUPERFAMILY PROTEIN"/>
    <property type="match status" value="1"/>
</dbReference>